<dbReference type="AlphaFoldDB" id="A0AAD6NF15"/>
<protein>
    <submittedName>
        <fullName evidence="2">Uncharacterized protein</fullName>
    </submittedName>
</protein>
<gene>
    <name evidence="2" type="ORF">N7460_000284</name>
</gene>
<reference evidence="2" key="2">
    <citation type="submission" date="2023-01" db="EMBL/GenBank/DDBJ databases">
        <authorList>
            <person name="Petersen C."/>
        </authorList>
    </citation>
    <scope>NUCLEOTIDE SEQUENCE</scope>
    <source>
        <strain evidence="2">IBT 15450</strain>
    </source>
</reference>
<feature type="region of interest" description="Disordered" evidence="1">
    <location>
        <begin position="18"/>
        <end position="97"/>
    </location>
</feature>
<sequence length="97" mass="10512">MADIYEYVVEGDEALWSDTPFSSIDPDHQSGSHPVDSEASSEYISSETSEDRAFIVSESDESDQMSEKTSNASGTDASACSPFTDELQSETSEVNLD</sequence>
<dbReference type="Proteomes" id="UP001219568">
    <property type="component" value="Unassembled WGS sequence"/>
</dbReference>
<feature type="compositionally biased region" description="Polar residues" evidence="1">
    <location>
        <begin position="67"/>
        <end position="78"/>
    </location>
</feature>
<keyword evidence="3" id="KW-1185">Reference proteome</keyword>
<name>A0AAD6NF15_PENCN</name>
<comment type="caution">
    <text evidence="2">The sequence shown here is derived from an EMBL/GenBank/DDBJ whole genome shotgun (WGS) entry which is preliminary data.</text>
</comment>
<proteinExistence type="predicted"/>
<dbReference type="EMBL" id="JAQJZL010000001">
    <property type="protein sequence ID" value="KAJ6057010.1"/>
    <property type="molecule type" value="Genomic_DNA"/>
</dbReference>
<evidence type="ECO:0000313" key="3">
    <source>
        <dbReference type="Proteomes" id="UP001219568"/>
    </source>
</evidence>
<organism evidence="2 3">
    <name type="scientific">Penicillium canescens</name>
    <dbReference type="NCBI Taxonomy" id="5083"/>
    <lineage>
        <taxon>Eukaryota</taxon>
        <taxon>Fungi</taxon>
        <taxon>Dikarya</taxon>
        <taxon>Ascomycota</taxon>
        <taxon>Pezizomycotina</taxon>
        <taxon>Eurotiomycetes</taxon>
        <taxon>Eurotiomycetidae</taxon>
        <taxon>Eurotiales</taxon>
        <taxon>Aspergillaceae</taxon>
        <taxon>Penicillium</taxon>
    </lineage>
</organism>
<evidence type="ECO:0000313" key="2">
    <source>
        <dbReference type="EMBL" id="KAJ6057010.1"/>
    </source>
</evidence>
<reference evidence="2" key="1">
    <citation type="journal article" date="2023" name="IMA Fungus">
        <title>Comparative genomic study of the Penicillium genus elucidates a diverse pangenome and 15 lateral gene transfer events.</title>
        <authorList>
            <person name="Petersen C."/>
            <person name="Sorensen T."/>
            <person name="Nielsen M.R."/>
            <person name="Sondergaard T.E."/>
            <person name="Sorensen J.L."/>
            <person name="Fitzpatrick D.A."/>
            <person name="Frisvad J.C."/>
            <person name="Nielsen K.L."/>
        </authorList>
    </citation>
    <scope>NUCLEOTIDE SEQUENCE</scope>
    <source>
        <strain evidence="2">IBT 15450</strain>
    </source>
</reference>
<feature type="compositionally biased region" description="Polar residues" evidence="1">
    <location>
        <begin position="38"/>
        <end position="47"/>
    </location>
</feature>
<evidence type="ECO:0000256" key="1">
    <source>
        <dbReference type="SAM" id="MobiDB-lite"/>
    </source>
</evidence>
<accession>A0AAD6NF15</accession>